<gene>
    <name evidence="3" type="ORF">AVDCRST_MAG21-245</name>
</gene>
<accession>A0A6J4MWA4</accession>
<dbReference type="AlphaFoldDB" id="A0A6J4MWA4"/>
<dbReference type="Pfam" id="PF00296">
    <property type="entry name" value="Bac_luciferase"/>
    <property type="match status" value="1"/>
</dbReference>
<dbReference type="Gene3D" id="3.20.20.30">
    <property type="entry name" value="Luciferase-like domain"/>
    <property type="match status" value="1"/>
</dbReference>
<evidence type="ECO:0000313" key="3">
    <source>
        <dbReference type="EMBL" id="CAA9368247.1"/>
    </source>
</evidence>
<feature type="domain" description="Luciferase-like" evidence="2">
    <location>
        <begin position="1"/>
        <end position="256"/>
    </location>
</feature>
<dbReference type="PANTHER" id="PTHR43244:SF1">
    <property type="entry name" value="5,10-METHYLENETETRAHYDROMETHANOPTERIN REDUCTASE"/>
    <property type="match status" value="1"/>
</dbReference>
<reference evidence="3" key="1">
    <citation type="submission" date="2020-02" db="EMBL/GenBank/DDBJ databases">
        <authorList>
            <person name="Meier V. D."/>
        </authorList>
    </citation>
    <scope>NUCLEOTIDE SEQUENCE</scope>
    <source>
        <strain evidence="3">AVDCRST_MAG21</strain>
    </source>
</reference>
<organism evidence="3">
    <name type="scientific">uncultured Nocardioidaceae bacterium</name>
    <dbReference type="NCBI Taxonomy" id="253824"/>
    <lineage>
        <taxon>Bacteria</taxon>
        <taxon>Bacillati</taxon>
        <taxon>Actinomycetota</taxon>
        <taxon>Actinomycetes</taxon>
        <taxon>Propionibacteriales</taxon>
        <taxon>Nocardioidaceae</taxon>
        <taxon>environmental samples</taxon>
    </lineage>
</organism>
<dbReference type="EMBL" id="CADCUL010000053">
    <property type="protein sequence ID" value="CAA9368247.1"/>
    <property type="molecule type" value="Genomic_DNA"/>
</dbReference>
<proteinExistence type="predicted"/>
<sequence>MKVGMMLSLDAKPGENAASYRQVREHAMAAEAAGLDSIWVYDHLIFRFPPDFESGDIREVMTTWAALAEATSRIELGSMVLCTAFRNPAVLAKMAAELDHVAEGRITLGLGCGWHQPEFDAFGIPFDALVDKFDEALQIIVPLIRGQRGVTVEGTHYRTKDAELRPSPWRPDMPVLIAAFKPRMLRLTATYANAWNTAWIGDASVFTERVDELRTACDEVGRDLSEIALTAGVTVEVGDPDPDRSDEDRRKSIKGGQTEISAALQGFKDAGCAHVIASLSEVNVDTITTLANAAKQVQ</sequence>
<name>A0A6J4MWA4_9ACTN</name>
<dbReference type="InterPro" id="IPR036661">
    <property type="entry name" value="Luciferase-like_sf"/>
</dbReference>
<dbReference type="InterPro" id="IPR011251">
    <property type="entry name" value="Luciferase-like_dom"/>
</dbReference>
<evidence type="ECO:0000259" key="2">
    <source>
        <dbReference type="Pfam" id="PF00296"/>
    </source>
</evidence>
<dbReference type="InterPro" id="IPR050564">
    <property type="entry name" value="F420-G6PD/mer"/>
</dbReference>
<evidence type="ECO:0000256" key="1">
    <source>
        <dbReference type="ARBA" id="ARBA00023002"/>
    </source>
</evidence>
<dbReference type="GO" id="GO:0016705">
    <property type="term" value="F:oxidoreductase activity, acting on paired donors, with incorporation or reduction of molecular oxygen"/>
    <property type="evidence" value="ECO:0007669"/>
    <property type="project" value="InterPro"/>
</dbReference>
<protein>
    <recommendedName>
        <fullName evidence="2">Luciferase-like domain-containing protein</fullName>
    </recommendedName>
</protein>
<dbReference type="PANTHER" id="PTHR43244">
    <property type="match status" value="1"/>
</dbReference>
<dbReference type="SUPFAM" id="SSF51679">
    <property type="entry name" value="Bacterial luciferase-like"/>
    <property type="match status" value="1"/>
</dbReference>
<keyword evidence="1" id="KW-0560">Oxidoreductase</keyword>